<reference evidence="2" key="1">
    <citation type="journal article" date="2021" name="BMC Genomics">
        <title>Chromosome-level genome assembly and manually-curated proteome of model necrotroph Parastagonospora nodorum Sn15 reveals a genome-wide trove of candidate effector homologs, and redundancy of virulence-related functions within an accessory chromosome.</title>
        <authorList>
            <person name="Bertazzoni S."/>
            <person name="Jones D.A.B."/>
            <person name="Phan H.T."/>
            <person name="Tan K.-C."/>
            <person name="Hane J.K."/>
        </authorList>
    </citation>
    <scope>NUCLEOTIDE SEQUENCE [LARGE SCALE GENOMIC DNA]</scope>
    <source>
        <strain evidence="2">SN15 / ATCC MYA-4574 / FGSC 10173)</strain>
    </source>
</reference>
<gene>
    <name evidence="1" type="ORF">JI435_417900</name>
</gene>
<protein>
    <submittedName>
        <fullName evidence="1">Uncharacterized protein</fullName>
    </submittedName>
</protein>
<dbReference type="Proteomes" id="UP000663193">
    <property type="component" value="Chromosome 13"/>
</dbReference>
<sequence length="49" mass="5559">MLDRGVAQRAGTLWPHLPVTSVSLADRSDYLHQRRDLAMSMRITNSGFM</sequence>
<name>A0A7U2I5G7_PHANO</name>
<accession>A0A7U2I5G7</accession>
<keyword evidence="2" id="KW-1185">Reference proteome</keyword>
<proteinExistence type="predicted"/>
<organism evidence="1 2">
    <name type="scientific">Phaeosphaeria nodorum (strain SN15 / ATCC MYA-4574 / FGSC 10173)</name>
    <name type="common">Glume blotch fungus</name>
    <name type="synonym">Parastagonospora nodorum</name>
    <dbReference type="NCBI Taxonomy" id="321614"/>
    <lineage>
        <taxon>Eukaryota</taxon>
        <taxon>Fungi</taxon>
        <taxon>Dikarya</taxon>
        <taxon>Ascomycota</taxon>
        <taxon>Pezizomycotina</taxon>
        <taxon>Dothideomycetes</taxon>
        <taxon>Pleosporomycetidae</taxon>
        <taxon>Pleosporales</taxon>
        <taxon>Pleosporineae</taxon>
        <taxon>Phaeosphaeriaceae</taxon>
        <taxon>Parastagonospora</taxon>
    </lineage>
</organism>
<evidence type="ECO:0000313" key="1">
    <source>
        <dbReference type="EMBL" id="QRD02389.1"/>
    </source>
</evidence>
<dbReference type="VEuPathDB" id="FungiDB:JI435_417900"/>
<evidence type="ECO:0000313" key="2">
    <source>
        <dbReference type="Proteomes" id="UP000663193"/>
    </source>
</evidence>
<dbReference type="AlphaFoldDB" id="A0A7U2I5G7"/>
<dbReference type="EMBL" id="CP069035">
    <property type="protein sequence ID" value="QRD02389.1"/>
    <property type="molecule type" value="Genomic_DNA"/>
</dbReference>